<dbReference type="EMBL" id="JACGCM010002409">
    <property type="protein sequence ID" value="KAF6139992.1"/>
    <property type="molecule type" value="Genomic_DNA"/>
</dbReference>
<evidence type="ECO:0000256" key="5">
    <source>
        <dbReference type="ARBA" id="ARBA00023242"/>
    </source>
</evidence>
<keyword evidence="5" id="KW-0539">Nucleus</keyword>
<keyword evidence="2" id="KW-0479">Metal-binding</keyword>
<dbReference type="PANTHER" id="PTHR33345:SF6">
    <property type="entry name" value="OS03G0747200 PROTEIN"/>
    <property type="match status" value="1"/>
</dbReference>
<evidence type="ECO:0000256" key="4">
    <source>
        <dbReference type="ARBA" id="ARBA00022833"/>
    </source>
</evidence>
<dbReference type="AlphaFoldDB" id="A0A7J7LBR5"/>
<keyword evidence="3" id="KW-0863">Zinc-finger</keyword>
<gene>
    <name evidence="7" type="ORF">GIB67_020383</name>
</gene>
<dbReference type="InterPro" id="IPR032881">
    <property type="entry name" value="Oberon-like_PHD"/>
</dbReference>
<dbReference type="Proteomes" id="UP000541444">
    <property type="component" value="Unassembled WGS sequence"/>
</dbReference>
<keyword evidence="4" id="KW-0862">Zinc</keyword>
<evidence type="ECO:0000313" key="7">
    <source>
        <dbReference type="EMBL" id="KAF6139992.1"/>
    </source>
</evidence>
<protein>
    <recommendedName>
        <fullName evidence="6">Oberon-like PHD finger domain-containing protein</fullName>
    </recommendedName>
</protein>
<dbReference type="PANTHER" id="PTHR33345">
    <property type="entry name" value="ADAPTER PROTEIN, PUTATIVE-RELATED"/>
    <property type="match status" value="1"/>
</dbReference>
<comment type="caution">
    <text evidence="7">The sequence shown here is derived from an EMBL/GenBank/DDBJ whole genome shotgun (WGS) entry which is preliminary data.</text>
</comment>
<name>A0A7J7LBR5_9MAGN</name>
<dbReference type="Pfam" id="PF07227">
    <property type="entry name" value="PHD_Oberon"/>
    <property type="match status" value="1"/>
</dbReference>
<evidence type="ECO:0000256" key="1">
    <source>
        <dbReference type="ARBA" id="ARBA00004123"/>
    </source>
</evidence>
<evidence type="ECO:0000256" key="2">
    <source>
        <dbReference type="ARBA" id="ARBA00022723"/>
    </source>
</evidence>
<keyword evidence="8" id="KW-1185">Reference proteome</keyword>
<evidence type="ECO:0000256" key="3">
    <source>
        <dbReference type="ARBA" id="ARBA00022771"/>
    </source>
</evidence>
<accession>A0A7J7LBR5</accession>
<dbReference type="OrthoDB" id="1852608at2759"/>
<reference evidence="7 8" key="1">
    <citation type="journal article" date="2020" name="IScience">
        <title>Genome Sequencing of the Endangered Kingdonia uniflora (Circaeasteraceae, Ranunculales) Reveals Potential Mechanisms of Evolutionary Specialization.</title>
        <authorList>
            <person name="Sun Y."/>
            <person name="Deng T."/>
            <person name="Zhang A."/>
            <person name="Moore M.J."/>
            <person name="Landis J.B."/>
            <person name="Lin N."/>
            <person name="Zhang H."/>
            <person name="Zhang X."/>
            <person name="Huang J."/>
            <person name="Zhang X."/>
            <person name="Sun H."/>
            <person name="Wang H."/>
        </authorList>
    </citation>
    <scope>NUCLEOTIDE SEQUENCE [LARGE SCALE GENOMIC DNA]</scope>
    <source>
        <strain evidence="7">TB1705</strain>
        <tissue evidence="7">Leaf</tissue>
    </source>
</reference>
<feature type="domain" description="Oberon-like PHD finger" evidence="6">
    <location>
        <begin position="59"/>
        <end position="192"/>
    </location>
</feature>
<sequence length="239" mass="26716">MRSRGYDHMTDHFYSLKPSSLSSHTPSDLTLRPTLRPAEEMAKNIGSKLNVATMACKAGNTMCTSLHESTNIYSLRAMDCDICCSEDGFCCDCCCILCAKTISLAHGGYSFIKCEAKVNESYICGHMAHINCAFRSYMAGTVGGSISLDMQYFCRRCDHRTDLTSHVTKLIKTCKTLDSRDDIETILKVGYCILHGSQQEFAKRLMNSVKLALKKVHSTRFSFFLLLDRPFGYATKSNI</sequence>
<organism evidence="7 8">
    <name type="scientific">Kingdonia uniflora</name>
    <dbReference type="NCBI Taxonomy" id="39325"/>
    <lineage>
        <taxon>Eukaryota</taxon>
        <taxon>Viridiplantae</taxon>
        <taxon>Streptophyta</taxon>
        <taxon>Embryophyta</taxon>
        <taxon>Tracheophyta</taxon>
        <taxon>Spermatophyta</taxon>
        <taxon>Magnoliopsida</taxon>
        <taxon>Ranunculales</taxon>
        <taxon>Circaeasteraceae</taxon>
        <taxon>Kingdonia</taxon>
    </lineage>
</organism>
<comment type="subcellular location">
    <subcellularLocation>
        <location evidence="1">Nucleus</location>
    </subcellularLocation>
</comment>
<dbReference type="GO" id="GO:0008270">
    <property type="term" value="F:zinc ion binding"/>
    <property type="evidence" value="ECO:0007669"/>
    <property type="project" value="UniProtKB-KW"/>
</dbReference>
<dbReference type="GO" id="GO:0005634">
    <property type="term" value="C:nucleus"/>
    <property type="evidence" value="ECO:0007669"/>
    <property type="project" value="UniProtKB-SubCell"/>
</dbReference>
<evidence type="ECO:0000313" key="8">
    <source>
        <dbReference type="Proteomes" id="UP000541444"/>
    </source>
</evidence>
<evidence type="ECO:0000259" key="6">
    <source>
        <dbReference type="Pfam" id="PF07227"/>
    </source>
</evidence>
<proteinExistence type="predicted"/>